<organism evidence="2 3">
    <name type="scientific">Rattus norvegicus</name>
    <name type="common">Rat</name>
    <dbReference type="NCBI Taxonomy" id="10116"/>
    <lineage>
        <taxon>Eukaryota</taxon>
        <taxon>Metazoa</taxon>
        <taxon>Chordata</taxon>
        <taxon>Craniata</taxon>
        <taxon>Vertebrata</taxon>
        <taxon>Euteleostomi</taxon>
        <taxon>Mammalia</taxon>
        <taxon>Eutheria</taxon>
        <taxon>Euarchontoglires</taxon>
        <taxon>Glires</taxon>
        <taxon>Rodentia</taxon>
        <taxon>Myomorpha</taxon>
        <taxon>Muroidea</taxon>
        <taxon>Muridae</taxon>
        <taxon>Murinae</taxon>
        <taxon>Rattus</taxon>
    </lineage>
</organism>
<feature type="region of interest" description="Disordered" evidence="1">
    <location>
        <begin position="1"/>
        <end position="26"/>
    </location>
</feature>
<evidence type="ECO:0000313" key="3">
    <source>
        <dbReference type="Proteomes" id="UP000234681"/>
    </source>
</evidence>
<protein>
    <submittedName>
        <fullName evidence="2">RCG24654</fullName>
    </submittedName>
</protein>
<dbReference type="Proteomes" id="UP000234681">
    <property type="component" value="Chromosome 1"/>
</dbReference>
<reference evidence="3" key="1">
    <citation type="submission" date="2005-09" db="EMBL/GenBank/DDBJ databases">
        <authorList>
            <person name="Mural R.J."/>
            <person name="Li P.W."/>
            <person name="Adams M.D."/>
            <person name="Amanatides P.G."/>
            <person name="Baden-Tillson H."/>
            <person name="Barnstead M."/>
            <person name="Chin S.H."/>
            <person name="Dew I."/>
            <person name="Evans C.A."/>
            <person name="Ferriera S."/>
            <person name="Flanigan M."/>
            <person name="Fosler C."/>
            <person name="Glodek A."/>
            <person name="Gu Z."/>
            <person name="Holt R.A."/>
            <person name="Jennings D."/>
            <person name="Kraft C.L."/>
            <person name="Lu F."/>
            <person name="Nguyen T."/>
            <person name="Nusskern D.R."/>
            <person name="Pfannkoch C.M."/>
            <person name="Sitter C."/>
            <person name="Sutton G.G."/>
            <person name="Venter J.C."/>
            <person name="Wang Z."/>
            <person name="Woodage T."/>
            <person name="Zheng X.H."/>
            <person name="Zhong F."/>
        </authorList>
    </citation>
    <scope>NUCLEOTIDE SEQUENCE [LARGE SCALE GENOMIC DNA]</scope>
    <source>
        <strain>BN</strain>
        <strain evidence="3">Sprague-Dawley</strain>
    </source>
</reference>
<dbReference type="AlphaFoldDB" id="A6JCD0"/>
<name>A6JCD0_RAT</name>
<evidence type="ECO:0000256" key="1">
    <source>
        <dbReference type="SAM" id="MobiDB-lite"/>
    </source>
</evidence>
<feature type="compositionally biased region" description="Polar residues" evidence="1">
    <location>
        <begin position="15"/>
        <end position="26"/>
    </location>
</feature>
<proteinExistence type="predicted"/>
<gene>
    <name evidence="2" type="ORF">rCG_24654</name>
</gene>
<sequence length="26" mass="2769">MSPDSSALLMRATEDSISTATESLRV</sequence>
<accession>A6JCD0</accession>
<evidence type="ECO:0000313" key="2">
    <source>
        <dbReference type="EMBL" id="EDM08657.1"/>
    </source>
</evidence>
<dbReference type="EMBL" id="CH473980">
    <property type="protein sequence ID" value="EDM08657.1"/>
    <property type="molecule type" value="Genomic_DNA"/>
</dbReference>